<feature type="region of interest" description="Disordered" evidence="4">
    <location>
        <begin position="1362"/>
        <end position="1424"/>
    </location>
</feature>
<proteinExistence type="inferred from homology"/>
<dbReference type="PANTHER" id="PTHR13326">
    <property type="entry name" value="TRNA PSEUDOURIDINE SYNTHASE D"/>
    <property type="match status" value="1"/>
</dbReference>
<dbReference type="Proteomes" id="UP000265515">
    <property type="component" value="Unassembled WGS sequence"/>
</dbReference>
<feature type="compositionally biased region" description="Acidic residues" evidence="4">
    <location>
        <begin position="175"/>
        <end position="194"/>
    </location>
</feature>
<evidence type="ECO:0000256" key="1">
    <source>
        <dbReference type="ARBA" id="ARBA00007953"/>
    </source>
</evidence>
<organism evidence="6 7">
    <name type="scientific">Chara braunii</name>
    <name type="common">Braun's stonewort</name>
    <dbReference type="NCBI Taxonomy" id="69332"/>
    <lineage>
        <taxon>Eukaryota</taxon>
        <taxon>Viridiplantae</taxon>
        <taxon>Streptophyta</taxon>
        <taxon>Charophyceae</taxon>
        <taxon>Charales</taxon>
        <taxon>Characeae</taxon>
        <taxon>Chara</taxon>
    </lineage>
</organism>
<dbReference type="PANTHER" id="PTHR13326:SF21">
    <property type="entry name" value="PSEUDOURIDYLATE SYNTHASE PUS7L"/>
    <property type="match status" value="1"/>
</dbReference>
<dbReference type="GO" id="GO:0005634">
    <property type="term" value="C:nucleus"/>
    <property type="evidence" value="ECO:0007669"/>
    <property type="project" value="TreeGrafter"/>
</dbReference>
<dbReference type="SUPFAM" id="SSF55120">
    <property type="entry name" value="Pseudouridine synthase"/>
    <property type="match status" value="2"/>
</dbReference>
<keyword evidence="7" id="KW-1185">Reference proteome</keyword>
<evidence type="ECO:0000259" key="5">
    <source>
        <dbReference type="PROSITE" id="PS50984"/>
    </source>
</evidence>
<dbReference type="GO" id="GO:0001522">
    <property type="term" value="P:pseudouridine synthesis"/>
    <property type="evidence" value="ECO:0007669"/>
    <property type="project" value="InterPro"/>
</dbReference>
<dbReference type="Gene3D" id="1.10.1510.30">
    <property type="match status" value="1"/>
</dbReference>
<gene>
    <name evidence="6" type="ORF">CBR_g36821</name>
</gene>
<sequence length="1424" mass="153618">MGNIPSIYAGDFEALQLLGVSATVVRPEMPGSTTPGIAVEGEAAIGIASDGVPTSNAPTCGTSGNREAGGAVDTQGRSSDGAPGGGDGVEGGGDGIPPPRGQKHGKKRASGPDPDKSKKKVTTRWGDEETNCIIDVHEKDKDAINMDDITDPGAETEMMVDDGEQIQRANNNIEADEEAEDANEEAEDADEEAEDARQRRPKLVHMPQILCAIRFWAEVHNRSERCVRQEEEGCAECPGADNAGVVRGDVRSYCGTGADKGHHVVLRDIRFSRRFLAVDYDTWSDRMSTEESVGITCYANALPGFKAILKHRYSDFLVNEIDPDGVVVHLSSLDSKTAHKASDVTTMAKMDEGGGDAPPVRMKMDGGGSGDLAGLDKHVQAGQACATEGNREGKDEEEAALTKGDTALAEEETGKGVVDKVLNLKVKAIDGMEIDIDQQLSDLSLILANEEDMRCIQKLIEKVLEGSTSDMEPSLLKPDPDKERRTRIHKFFKEKLPFLVTDTVDIDHSQPTRPKTIRVRYRSGIGSSRRRTSNQSNDETGEKKRQRGDVAGNTSSKPAKKVRRDDFDTRGCDDWPPNRGKFLRFHLYKENKDLQEALYVVGQMLRVQGKSFGFSGTKDKRGVTVQRVTVFKQTAERLAALNARLRGIRLGDFAYVDKGLRLGMLSGNQFRFGSLNIATYLIGAALLRGEWKAAADLLLKPREGESPEVSRVRHKYAQDGDIEAALSQMPSNMVAERALLLGLKKSPNNFLEAIKCIPRTMRTMYVHSYQSFLWNHAASHRINRYGASDVVVGDLVYERSGESRPLKLPLTGITAVHGEEESQAAGVSALADEAPDSAMTEQETGMPAVARGHLRESQIAPHHPAGFGGDTSEQPSSVSNGSHLMGDEQKEALTAEKMSGGKGEAAADKKGEVVTGVSENCADKDSVEGIDEGLAADAVDEASLDFMKSSQNLRVKHVTEEDTIRRLYTIEDVLLPLPGASTLLPAHETADIYTEMSKKDGINLTSSSHKVKDFSIMHLAGGYRKLIQKPQEFSWEILKYEDMNDTLAETDLDRIAKAGGEREEAGLTTTEAKEGQVQNLSQVKNSPSGVEGSRERSPQLQDPVTAASERKMVSSKGTASVRHEPGAVETAVSSLSTRLDLSEEPGEDTAGKTSRALCDDEGDRKGEGSGNDNKKESNLVDDLQSDVKMGEAVDGNRENGGEQESLLQHPAQVAQADGEPEQRNDDKPDRMIGCRAVGDGAGERNEDGEGGNGAPQGDGGDGVVPQRQDGAEEMGDQPGGQAEAKPGGSTAGEEGNEEIAHKEAEQLKKGGEVGKPRYTALTLRMKLPTSAYATMMIRELIKGSTSADYHKKTYGTERTVWQRGERGRGFSGGGGRGGARGGRTPFVDQKTHDSQGGESGRGRGGRFHGGRFRGGGRRAFRGRS</sequence>
<comment type="similarity">
    <text evidence="1">Belongs to the pseudouridine synthase TruD family.</text>
</comment>
<feature type="compositionally biased region" description="Basic and acidic residues" evidence="4">
    <location>
        <begin position="1298"/>
        <end position="1315"/>
    </location>
</feature>
<dbReference type="CDD" id="cd02576">
    <property type="entry name" value="PseudoU_synth_ScPUS7"/>
    <property type="match status" value="1"/>
</dbReference>
<dbReference type="Pfam" id="PF01142">
    <property type="entry name" value="TruD"/>
    <property type="match status" value="1"/>
</dbReference>
<dbReference type="PROSITE" id="PS01268">
    <property type="entry name" value="UPF0024"/>
    <property type="match status" value="1"/>
</dbReference>
<feature type="domain" description="TRUD" evidence="5">
    <location>
        <begin position="662"/>
        <end position="860"/>
    </location>
</feature>
<evidence type="ECO:0000256" key="4">
    <source>
        <dbReference type="SAM" id="MobiDB-lite"/>
    </source>
</evidence>
<feature type="compositionally biased region" description="Polar residues" evidence="4">
    <location>
        <begin position="52"/>
        <end position="65"/>
    </location>
</feature>
<feature type="compositionally biased region" description="Polar residues" evidence="4">
    <location>
        <begin position="871"/>
        <end position="882"/>
    </location>
</feature>
<dbReference type="CDD" id="cd01291">
    <property type="entry name" value="PseudoU_synth"/>
    <property type="match status" value="1"/>
</dbReference>
<feature type="compositionally biased region" description="Basic and acidic residues" evidence="4">
    <location>
        <begin position="1220"/>
        <end position="1232"/>
    </location>
</feature>
<feature type="compositionally biased region" description="Gly residues" evidence="4">
    <location>
        <begin position="82"/>
        <end position="95"/>
    </location>
</feature>
<evidence type="ECO:0000256" key="3">
    <source>
        <dbReference type="ARBA" id="ARBA00023235"/>
    </source>
</evidence>
<feature type="region of interest" description="Disordered" evidence="4">
    <location>
        <begin position="824"/>
        <end position="845"/>
    </location>
</feature>
<feature type="region of interest" description="Disordered" evidence="4">
    <location>
        <begin position="860"/>
        <end position="884"/>
    </location>
</feature>
<reference evidence="6 7" key="1">
    <citation type="journal article" date="2018" name="Cell">
        <title>The Chara Genome: Secondary Complexity and Implications for Plant Terrestrialization.</title>
        <authorList>
            <person name="Nishiyama T."/>
            <person name="Sakayama H."/>
            <person name="Vries J.D."/>
            <person name="Buschmann H."/>
            <person name="Saint-Marcoux D."/>
            <person name="Ullrich K.K."/>
            <person name="Haas F.B."/>
            <person name="Vanderstraeten L."/>
            <person name="Becker D."/>
            <person name="Lang D."/>
            <person name="Vosolsobe S."/>
            <person name="Rombauts S."/>
            <person name="Wilhelmsson P.K.I."/>
            <person name="Janitza P."/>
            <person name="Kern R."/>
            <person name="Heyl A."/>
            <person name="Rumpler F."/>
            <person name="Villalobos L.I.A.C."/>
            <person name="Clay J.M."/>
            <person name="Skokan R."/>
            <person name="Toyoda A."/>
            <person name="Suzuki Y."/>
            <person name="Kagoshima H."/>
            <person name="Schijlen E."/>
            <person name="Tajeshwar N."/>
            <person name="Catarino B."/>
            <person name="Hetherington A.J."/>
            <person name="Saltykova A."/>
            <person name="Bonnot C."/>
            <person name="Breuninger H."/>
            <person name="Symeonidi A."/>
            <person name="Radhakrishnan G.V."/>
            <person name="Van Nieuwerburgh F."/>
            <person name="Deforce D."/>
            <person name="Chang C."/>
            <person name="Karol K.G."/>
            <person name="Hedrich R."/>
            <person name="Ulvskov P."/>
            <person name="Glockner G."/>
            <person name="Delwiche C.F."/>
            <person name="Petrasek J."/>
            <person name="Van de Peer Y."/>
            <person name="Friml J."/>
            <person name="Beilby M."/>
            <person name="Dolan L."/>
            <person name="Kohara Y."/>
            <person name="Sugano S."/>
            <person name="Fujiyama A."/>
            <person name="Delaux P.-M."/>
            <person name="Quint M."/>
            <person name="TheiBen G."/>
            <person name="Hagemann M."/>
            <person name="Harholt J."/>
            <person name="Dunand C."/>
            <person name="Zachgo S."/>
            <person name="Langdale J."/>
            <person name="Maumus F."/>
            <person name="Straeten D.V.D."/>
            <person name="Gould S.B."/>
            <person name="Rensing S.A."/>
        </authorList>
    </citation>
    <scope>NUCLEOTIDE SEQUENCE [LARGE SCALE GENOMIC DNA]</scope>
    <source>
        <strain evidence="6 7">S276</strain>
    </source>
</reference>
<dbReference type="InterPro" id="IPR020103">
    <property type="entry name" value="PsdUridine_synth_cat_dom_sf"/>
</dbReference>
<comment type="caution">
    <text evidence="6">The sequence shown here is derived from an EMBL/GenBank/DDBJ whole genome shotgun (WGS) entry which is preliminary data.</text>
</comment>
<feature type="compositionally biased region" description="Gly residues" evidence="4">
    <location>
        <begin position="1369"/>
        <end position="1381"/>
    </location>
</feature>
<dbReference type="Gene3D" id="3.30.2350.20">
    <property type="entry name" value="TruD, catalytic domain"/>
    <property type="match status" value="3"/>
</dbReference>
<name>A0A388LLN5_CHABU</name>
<accession>A0A388LLN5</accession>
<evidence type="ECO:0000313" key="6">
    <source>
        <dbReference type="EMBL" id="GBG83207.1"/>
    </source>
</evidence>
<feature type="compositionally biased region" description="Polar residues" evidence="4">
    <location>
        <begin position="1076"/>
        <end position="1088"/>
    </location>
</feature>
<feature type="compositionally biased region" description="Basic and acidic residues" evidence="4">
    <location>
        <begin position="1188"/>
        <end position="1200"/>
    </location>
</feature>
<protein>
    <recommendedName>
        <fullName evidence="5">TRUD domain-containing protein</fullName>
    </recommendedName>
</protein>
<keyword evidence="3" id="KW-0413">Isomerase</keyword>
<dbReference type="EMBL" id="BFEA01000432">
    <property type="protein sequence ID" value="GBG83207.1"/>
    <property type="molecule type" value="Genomic_DNA"/>
</dbReference>
<dbReference type="InterPro" id="IPR020119">
    <property type="entry name" value="PsdUridine_synth_TruD_CS"/>
</dbReference>
<dbReference type="OrthoDB" id="447290at2759"/>
<evidence type="ECO:0000256" key="2">
    <source>
        <dbReference type="ARBA" id="ARBA00022694"/>
    </source>
</evidence>
<dbReference type="STRING" id="69332.A0A388LLN5"/>
<evidence type="ECO:0000313" key="7">
    <source>
        <dbReference type="Proteomes" id="UP000265515"/>
    </source>
</evidence>
<dbReference type="InterPro" id="IPR011760">
    <property type="entry name" value="PsdUridine_synth_TruD_insert"/>
</dbReference>
<dbReference type="Gramene" id="GBG83207">
    <property type="protein sequence ID" value="GBG83207"/>
    <property type="gene ID" value="CBR_g36821"/>
</dbReference>
<dbReference type="GO" id="GO:0008033">
    <property type="term" value="P:tRNA processing"/>
    <property type="evidence" value="ECO:0007669"/>
    <property type="project" value="UniProtKB-KW"/>
</dbReference>
<feature type="compositionally biased region" description="Basic and acidic residues" evidence="4">
    <location>
        <begin position="1162"/>
        <end position="1178"/>
    </location>
</feature>
<dbReference type="GO" id="GO:0003723">
    <property type="term" value="F:RNA binding"/>
    <property type="evidence" value="ECO:0007669"/>
    <property type="project" value="InterPro"/>
</dbReference>
<feature type="region of interest" description="Disordered" evidence="4">
    <location>
        <begin position="175"/>
        <end position="199"/>
    </location>
</feature>
<dbReference type="InterPro" id="IPR042214">
    <property type="entry name" value="TruD_catalytic"/>
</dbReference>
<keyword evidence="2" id="KW-0819">tRNA processing</keyword>
<dbReference type="InterPro" id="IPR001656">
    <property type="entry name" value="PsdUridine_synth_TruD"/>
</dbReference>
<feature type="region of interest" description="Disordered" evidence="4">
    <location>
        <begin position="507"/>
        <end position="570"/>
    </location>
</feature>
<feature type="region of interest" description="Disordered" evidence="4">
    <location>
        <begin position="49"/>
        <end position="124"/>
    </location>
</feature>
<feature type="compositionally biased region" description="Basic residues" evidence="4">
    <location>
        <begin position="1403"/>
        <end position="1424"/>
    </location>
</feature>
<feature type="region of interest" description="Disordered" evidence="4">
    <location>
        <begin position="1061"/>
        <end position="1318"/>
    </location>
</feature>
<feature type="compositionally biased region" description="Gly residues" evidence="4">
    <location>
        <begin position="1250"/>
        <end position="1262"/>
    </location>
</feature>
<dbReference type="GO" id="GO:0009982">
    <property type="term" value="F:pseudouridine synthase activity"/>
    <property type="evidence" value="ECO:0007669"/>
    <property type="project" value="InterPro"/>
</dbReference>
<dbReference type="PROSITE" id="PS50984">
    <property type="entry name" value="TRUD"/>
    <property type="match status" value="1"/>
</dbReference>